<dbReference type="InterPro" id="IPR007630">
    <property type="entry name" value="RNA_pol_sigma70_r4"/>
</dbReference>
<protein>
    <recommendedName>
        <fullName evidence="6">RNA polymerase sigma factor</fullName>
    </recommendedName>
</protein>
<evidence type="ECO:0000256" key="2">
    <source>
        <dbReference type="ARBA" id="ARBA00023015"/>
    </source>
</evidence>
<comment type="similarity">
    <text evidence="1 6">Belongs to the sigma-70 factor family.</text>
</comment>
<dbReference type="SUPFAM" id="SSF88946">
    <property type="entry name" value="Sigma2 domain of RNA polymerase sigma factors"/>
    <property type="match status" value="1"/>
</dbReference>
<feature type="domain" description="RNA polymerase sigma-70" evidence="8">
    <location>
        <begin position="110"/>
        <end position="123"/>
    </location>
</feature>
<dbReference type="InterPro" id="IPR000943">
    <property type="entry name" value="RNA_pol_sigma70"/>
</dbReference>
<dbReference type="PANTHER" id="PTHR30603">
    <property type="entry name" value="RNA POLYMERASE SIGMA FACTOR RPO"/>
    <property type="match status" value="1"/>
</dbReference>
<evidence type="ECO:0000313" key="10">
    <source>
        <dbReference type="EMBL" id="MBP3959856.1"/>
    </source>
</evidence>
<evidence type="ECO:0000256" key="7">
    <source>
        <dbReference type="SAM" id="MobiDB-lite"/>
    </source>
</evidence>
<dbReference type="CDD" id="cd06171">
    <property type="entry name" value="Sigma70_r4"/>
    <property type="match status" value="1"/>
</dbReference>
<proteinExistence type="inferred from homology"/>
<dbReference type="InterPro" id="IPR007627">
    <property type="entry name" value="RNA_pol_sigma70_r2"/>
</dbReference>
<keyword evidence="4 6" id="KW-0238">DNA-binding</keyword>
<dbReference type="InterPro" id="IPR050239">
    <property type="entry name" value="Sigma-70_RNA_pol_init_factors"/>
</dbReference>
<keyword evidence="11" id="KW-1185">Reference proteome</keyword>
<evidence type="ECO:0000313" key="11">
    <source>
        <dbReference type="Proteomes" id="UP000676565"/>
    </source>
</evidence>
<feature type="domain" description="RNA polymerase sigma-70" evidence="9">
    <location>
        <begin position="279"/>
        <end position="305"/>
    </location>
</feature>
<dbReference type="Pfam" id="PF04539">
    <property type="entry name" value="Sigma70_r3"/>
    <property type="match status" value="1"/>
</dbReference>
<dbReference type="EMBL" id="JAGKQQ010000001">
    <property type="protein sequence ID" value="MBP3959856.1"/>
    <property type="molecule type" value="Genomic_DNA"/>
</dbReference>
<comment type="function">
    <text evidence="6">Sigma factors are initiation factors that promote the attachment of RNA polymerase to specific initiation sites and are then released.</text>
</comment>
<dbReference type="PROSITE" id="PS00716">
    <property type="entry name" value="SIGMA70_2"/>
    <property type="match status" value="1"/>
</dbReference>
<gene>
    <name evidence="10" type="ORF">J8F10_31800</name>
</gene>
<dbReference type="Pfam" id="PF04542">
    <property type="entry name" value="Sigma70_r2"/>
    <property type="match status" value="1"/>
</dbReference>
<dbReference type="PROSITE" id="PS00715">
    <property type="entry name" value="SIGMA70_1"/>
    <property type="match status" value="1"/>
</dbReference>
<accession>A0ABS5C1K8</accession>
<reference evidence="10 11" key="1">
    <citation type="submission" date="2021-04" db="EMBL/GenBank/DDBJ databases">
        <authorList>
            <person name="Ivanova A."/>
        </authorList>
    </citation>
    <scope>NUCLEOTIDE SEQUENCE [LARGE SCALE GENOMIC DNA]</scope>
    <source>
        <strain evidence="10 11">G18</strain>
    </source>
</reference>
<evidence type="ECO:0000256" key="6">
    <source>
        <dbReference type="RuleBase" id="RU362124"/>
    </source>
</evidence>
<dbReference type="PANTHER" id="PTHR30603:SF60">
    <property type="entry name" value="RNA POLYMERASE SIGMA FACTOR RPOD"/>
    <property type="match status" value="1"/>
</dbReference>
<name>A0ABS5C1K8_9BACT</name>
<keyword evidence="3 6" id="KW-0731">Sigma factor</keyword>
<keyword evidence="2 6" id="KW-0805">Transcription regulation</keyword>
<dbReference type="Pfam" id="PF00140">
    <property type="entry name" value="Sigma70_r1_2"/>
    <property type="match status" value="1"/>
</dbReference>
<dbReference type="InterPro" id="IPR013325">
    <property type="entry name" value="RNA_pol_sigma_r2"/>
</dbReference>
<dbReference type="InterPro" id="IPR009042">
    <property type="entry name" value="RNA_pol_sigma70_r1_2"/>
</dbReference>
<evidence type="ECO:0000256" key="4">
    <source>
        <dbReference type="ARBA" id="ARBA00023125"/>
    </source>
</evidence>
<evidence type="ECO:0000259" key="9">
    <source>
        <dbReference type="PROSITE" id="PS00716"/>
    </source>
</evidence>
<feature type="region of interest" description="Disordered" evidence="7">
    <location>
        <begin position="14"/>
        <end position="48"/>
    </location>
</feature>
<evidence type="ECO:0000259" key="8">
    <source>
        <dbReference type="PROSITE" id="PS00715"/>
    </source>
</evidence>
<dbReference type="InterPro" id="IPR036388">
    <property type="entry name" value="WH-like_DNA-bd_sf"/>
</dbReference>
<dbReference type="NCBIfam" id="TIGR02937">
    <property type="entry name" value="sigma70-ECF"/>
    <property type="match status" value="1"/>
</dbReference>
<dbReference type="Proteomes" id="UP000676565">
    <property type="component" value="Unassembled WGS sequence"/>
</dbReference>
<evidence type="ECO:0000256" key="1">
    <source>
        <dbReference type="ARBA" id="ARBA00007788"/>
    </source>
</evidence>
<comment type="caution">
    <text evidence="10">The sequence shown here is derived from an EMBL/GenBank/DDBJ whole genome shotgun (WGS) entry which is preliminary data.</text>
</comment>
<evidence type="ECO:0000256" key="5">
    <source>
        <dbReference type="ARBA" id="ARBA00023163"/>
    </source>
</evidence>
<evidence type="ECO:0000256" key="3">
    <source>
        <dbReference type="ARBA" id="ARBA00023082"/>
    </source>
</evidence>
<dbReference type="Gene3D" id="1.10.10.10">
    <property type="entry name" value="Winged helix-like DNA-binding domain superfamily/Winged helix DNA-binding domain"/>
    <property type="match status" value="2"/>
</dbReference>
<keyword evidence="5 6" id="KW-0804">Transcription</keyword>
<organism evidence="10 11">
    <name type="scientific">Gemmata palustris</name>
    <dbReference type="NCBI Taxonomy" id="2822762"/>
    <lineage>
        <taxon>Bacteria</taxon>
        <taxon>Pseudomonadati</taxon>
        <taxon>Planctomycetota</taxon>
        <taxon>Planctomycetia</taxon>
        <taxon>Gemmatales</taxon>
        <taxon>Gemmataceae</taxon>
        <taxon>Gemmata</taxon>
    </lineage>
</organism>
<dbReference type="PRINTS" id="PR00046">
    <property type="entry name" value="SIGMA70FCT"/>
</dbReference>
<sequence length="311" mass="34847">MWLRSDLPNRAISRPARRGTVYDSQHRHSRIRDRPSRNPVSTPARPPTAFSAYLGELDHTPLLSAPEERELGARVLAGDAPARDHMVRANLRLVVNIARGYTGKGLALDDLVSEGNMGLLRAVEGFEPSMNTRFSTYASYWIKQSIKRAIVNTAKTIRIPAYMAELLIKWRRATNQLSDDLGRPPTQDEIAKFLGLPKKKLAVIKKALRVASTGAQADQGETGWSIEEMLMDSRADTPESEMGKSDDLKQVLYLLDKMDPREGSVLRMRFGLNDEEPKTLREIGIHLGLTRERVRQIEHEALAKLAAEMSA</sequence>
<dbReference type="InterPro" id="IPR013324">
    <property type="entry name" value="RNA_pol_sigma_r3/r4-like"/>
</dbReference>
<dbReference type="SUPFAM" id="SSF88659">
    <property type="entry name" value="Sigma3 and sigma4 domains of RNA polymerase sigma factors"/>
    <property type="match status" value="2"/>
</dbReference>
<dbReference type="InterPro" id="IPR007624">
    <property type="entry name" value="RNA_pol_sigma70_r3"/>
</dbReference>
<dbReference type="Gene3D" id="1.10.601.10">
    <property type="entry name" value="RNA Polymerase Primary Sigma Factor"/>
    <property type="match status" value="1"/>
</dbReference>
<dbReference type="InterPro" id="IPR014284">
    <property type="entry name" value="RNA_pol_sigma-70_dom"/>
</dbReference>
<dbReference type="Pfam" id="PF04545">
    <property type="entry name" value="Sigma70_r4"/>
    <property type="match status" value="1"/>
</dbReference>